<evidence type="ECO:0000256" key="2">
    <source>
        <dbReference type="ARBA" id="ARBA00023015"/>
    </source>
</evidence>
<feature type="domain" description="HTH lysR-type" evidence="5">
    <location>
        <begin position="5"/>
        <end position="62"/>
    </location>
</feature>
<organism evidence="6 7">
    <name type="scientific">Marinobacterium mangrovicola</name>
    <dbReference type="NCBI Taxonomy" id="1476959"/>
    <lineage>
        <taxon>Bacteria</taxon>
        <taxon>Pseudomonadati</taxon>
        <taxon>Pseudomonadota</taxon>
        <taxon>Gammaproteobacteria</taxon>
        <taxon>Oceanospirillales</taxon>
        <taxon>Oceanospirillaceae</taxon>
        <taxon>Marinobacterium</taxon>
    </lineage>
</organism>
<dbReference type="InterPro" id="IPR000847">
    <property type="entry name" value="LysR_HTH_N"/>
</dbReference>
<evidence type="ECO:0000313" key="7">
    <source>
        <dbReference type="Proteomes" id="UP000294546"/>
    </source>
</evidence>
<proteinExistence type="inferred from homology"/>
<dbReference type="FunFam" id="3.40.190.290:FF:000001">
    <property type="entry name" value="Transcriptional regulator, LysR family"/>
    <property type="match status" value="1"/>
</dbReference>
<keyword evidence="4" id="KW-0804">Transcription</keyword>
<dbReference type="FunFam" id="1.10.10.10:FF:000001">
    <property type="entry name" value="LysR family transcriptional regulator"/>
    <property type="match status" value="1"/>
</dbReference>
<keyword evidence="2" id="KW-0805">Transcription regulation</keyword>
<evidence type="ECO:0000256" key="1">
    <source>
        <dbReference type="ARBA" id="ARBA00009437"/>
    </source>
</evidence>
<dbReference type="EMBL" id="SMFU01000008">
    <property type="protein sequence ID" value="TCK07501.1"/>
    <property type="molecule type" value="Genomic_DNA"/>
</dbReference>
<dbReference type="Pfam" id="PF00126">
    <property type="entry name" value="HTH_1"/>
    <property type="match status" value="1"/>
</dbReference>
<dbReference type="Proteomes" id="UP000294546">
    <property type="component" value="Unassembled WGS sequence"/>
</dbReference>
<dbReference type="Pfam" id="PF03466">
    <property type="entry name" value="LysR_substrate"/>
    <property type="match status" value="1"/>
</dbReference>
<name>A0A4R1GJR0_9GAMM</name>
<dbReference type="SUPFAM" id="SSF46785">
    <property type="entry name" value="Winged helix' DNA-binding domain"/>
    <property type="match status" value="1"/>
</dbReference>
<reference evidence="6 7" key="1">
    <citation type="submission" date="2019-03" db="EMBL/GenBank/DDBJ databases">
        <title>Genomic Encyclopedia of Archaeal and Bacterial Type Strains, Phase II (KMG-II): from individual species to whole genera.</title>
        <authorList>
            <person name="Goeker M."/>
        </authorList>
    </citation>
    <scope>NUCLEOTIDE SEQUENCE [LARGE SCALE GENOMIC DNA]</scope>
    <source>
        <strain evidence="6 7">DSM 27697</strain>
    </source>
</reference>
<comment type="similarity">
    <text evidence="1">Belongs to the LysR transcriptional regulatory family.</text>
</comment>
<dbReference type="InterPro" id="IPR005119">
    <property type="entry name" value="LysR_subst-bd"/>
</dbReference>
<dbReference type="InterPro" id="IPR058163">
    <property type="entry name" value="LysR-type_TF_proteobact-type"/>
</dbReference>
<evidence type="ECO:0000313" key="6">
    <source>
        <dbReference type="EMBL" id="TCK07501.1"/>
    </source>
</evidence>
<dbReference type="PANTHER" id="PTHR30537:SF5">
    <property type="entry name" value="HTH-TYPE TRANSCRIPTIONAL ACTIVATOR TTDR-RELATED"/>
    <property type="match status" value="1"/>
</dbReference>
<dbReference type="Gene3D" id="3.40.190.290">
    <property type="match status" value="1"/>
</dbReference>
<dbReference type="GO" id="GO:0006351">
    <property type="term" value="P:DNA-templated transcription"/>
    <property type="evidence" value="ECO:0007669"/>
    <property type="project" value="TreeGrafter"/>
</dbReference>
<dbReference type="InterPro" id="IPR036388">
    <property type="entry name" value="WH-like_DNA-bd_sf"/>
</dbReference>
<dbReference type="OrthoDB" id="9815676at2"/>
<protein>
    <submittedName>
        <fullName evidence="6">LysR family transcriptional regulator</fullName>
    </submittedName>
</protein>
<dbReference type="RefSeq" id="WP_132292221.1">
    <property type="nucleotide sequence ID" value="NZ_SMFU01000008.1"/>
</dbReference>
<dbReference type="PANTHER" id="PTHR30537">
    <property type="entry name" value="HTH-TYPE TRANSCRIPTIONAL REGULATOR"/>
    <property type="match status" value="1"/>
</dbReference>
<dbReference type="Gene3D" id="1.10.10.10">
    <property type="entry name" value="Winged helix-like DNA-binding domain superfamily/Winged helix DNA-binding domain"/>
    <property type="match status" value="1"/>
</dbReference>
<sequence>MKQLPALTDLRVFVVAAQLEGFSLAADQLRVSPAYVSKRIALLEQVLGVTLFVRSARQVRLSLEGKIALRWAQRLLENMEQMQLEISREHQVPKGRIRIVTSTGFGSFCVAPLLSQLADRYPELEIDLELLDRPVDLVSEGFDLELRVGGLLPQSMIARKLATNRRILCASPDYIARQGCPDSLEDLHKHRCIAIRERDQIPGQWLLQGPAGSRTLELRAPMSTNNGAVAKLWCLDGQGIMLRSAWNIKQELASGTLVQVLPGFAQEADIHAIYSTRLETSAKLRACVTLLEQALADQSE</sequence>
<gene>
    <name evidence="6" type="ORF">CLV83_2370</name>
</gene>
<dbReference type="GO" id="GO:0043565">
    <property type="term" value="F:sequence-specific DNA binding"/>
    <property type="evidence" value="ECO:0007669"/>
    <property type="project" value="TreeGrafter"/>
</dbReference>
<evidence type="ECO:0000256" key="3">
    <source>
        <dbReference type="ARBA" id="ARBA00023125"/>
    </source>
</evidence>
<evidence type="ECO:0000259" key="5">
    <source>
        <dbReference type="PROSITE" id="PS50931"/>
    </source>
</evidence>
<keyword evidence="3" id="KW-0238">DNA-binding</keyword>
<comment type="caution">
    <text evidence="6">The sequence shown here is derived from an EMBL/GenBank/DDBJ whole genome shotgun (WGS) entry which is preliminary data.</text>
</comment>
<keyword evidence="7" id="KW-1185">Reference proteome</keyword>
<dbReference type="AlphaFoldDB" id="A0A4R1GJR0"/>
<accession>A0A4R1GJR0</accession>
<evidence type="ECO:0000256" key="4">
    <source>
        <dbReference type="ARBA" id="ARBA00023163"/>
    </source>
</evidence>
<dbReference type="GO" id="GO:0003700">
    <property type="term" value="F:DNA-binding transcription factor activity"/>
    <property type="evidence" value="ECO:0007669"/>
    <property type="project" value="InterPro"/>
</dbReference>
<dbReference type="SUPFAM" id="SSF53850">
    <property type="entry name" value="Periplasmic binding protein-like II"/>
    <property type="match status" value="1"/>
</dbReference>
<dbReference type="InterPro" id="IPR036390">
    <property type="entry name" value="WH_DNA-bd_sf"/>
</dbReference>
<dbReference type="PROSITE" id="PS50931">
    <property type="entry name" value="HTH_LYSR"/>
    <property type="match status" value="1"/>
</dbReference>